<dbReference type="InterPro" id="IPR043442">
    <property type="entry name" value="Perm1"/>
</dbReference>
<dbReference type="PANTHER" id="PTHR47282">
    <property type="entry name" value="PGC-1 AND ERR-INDUCED REGULATOR IN MUSCLE PROTEIN 1"/>
    <property type="match status" value="1"/>
</dbReference>
<reference evidence="2" key="1">
    <citation type="submission" date="2025-08" db="UniProtKB">
        <authorList>
            <consortium name="Ensembl"/>
        </authorList>
    </citation>
    <scope>IDENTIFICATION</scope>
</reference>
<dbReference type="KEGG" id="sgh:107584418"/>
<feature type="region of interest" description="Disordered" evidence="1">
    <location>
        <begin position="202"/>
        <end position="247"/>
    </location>
</feature>
<feature type="region of interest" description="Disordered" evidence="1">
    <location>
        <begin position="278"/>
        <end position="308"/>
    </location>
</feature>
<protein>
    <submittedName>
        <fullName evidence="2">Uncharacterized LOC107584418</fullName>
    </submittedName>
</protein>
<dbReference type="GO" id="GO:0005737">
    <property type="term" value="C:cytoplasm"/>
    <property type="evidence" value="ECO:0007669"/>
    <property type="project" value="TreeGrafter"/>
</dbReference>
<feature type="compositionally biased region" description="Polar residues" evidence="1">
    <location>
        <begin position="141"/>
        <end position="150"/>
    </location>
</feature>
<feature type="region of interest" description="Disordered" evidence="1">
    <location>
        <begin position="131"/>
        <end position="150"/>
    </location>
</feature>
<gene>
    <name evidence="2" type="primary">perm1b</name>
</gene>
<dbReference type="PANTHER" id="PTHR47282:SF1">
    <property type="entry name" value="PGC-1 AND ERR-INDUCED REGULATOR IN MUSCLE PROTEIN 1"/>
    <property type="match status" value="1"/>
</dbReference>
<dbReference type="Proteomes" id="UP000472262">
    <property type="component" value="Unassembled WGS sequence"/>
</dbReference>
<feature type="compositionally biased region" description="Basic residues" evidence="1">
    <location>
        <begin position="208"/>
        <end position="218"/>
    </location>
</feature>
<feature type="compositionally biased region" description="Basic and acidic residues" evidence="1">
    <location>
        <begin position="131"/>
        <end position="140"/>
    </location>
</feature>
<proteinExistence type="predicted"/>
<reference evidence="2" key="2">
    <citation type="submission" date="2025-09" db="UniProtKB">
        <authorList>
            <consortium name="Ensembl"/>
        </authorList>
    </citation>
    <scope>IDENTIFICATION</scope>
</reference>
<feature type="compositionally biased region" description="Basic and acidic residues" evidence="1">
    <location>
        <begin position="296"/>
        <end position="308"/>
    </location>
</feature>
<dbReference type="GO" id="GO:0014850">
    <property type="term" value="P:response to muscle activity"/>
    <property type="evidence" value="ECO:0007669"/>
    <property type="project" value="TreeGrafter"/>
</dbReference>
<dbReference type="FunCoup" id="A0A672P5B2">
    <property type="interactions" value="8"/>
</dbReference>
<feature type="region of interest" description="Disordered" evidence="1">
    <location>
        <begin position="53"/>
        <end position="77"/>
    </location>
</feature>
<feature type="compositionally biased region" description="Polar residues" evidence="1">
    <location>
        <begin position="219"/>
        <end position="237"/>
    </location>
</feature>
<dbReference type="OrthoDB" id="8943218at2759"/>
<feature type="region of interest" description="Disordered" evidence="1">
    <location>
        <begin position="387"/>
        <end position="434"/>
    </location>
</feature>
<accession>A0A672P5B2</accession>
<dbReference type="AlphaFoldDB" id="A0A672P5B2"/>
<dbReference type="Ensembl" id="ENSSGRT00000062477.1">
    <property type="protein sequence ID" value="ENSSGRP00000058548.1"/>
    <property type="gene ID" value="ENSSGRG00000030487.1"/>
</dbReference>
<feature type="compositionally biased region" description="Basic and acidic residues" evidence="1">
    <location>
        <begin position="238"/>
        <end position="247"/>
    </location>
</feature>
<keyword evidence="3" id="KW-1185">Reference proteome</keyword>
<dbReference type="InParanoid" id="A0A672P5B2"/>
<dbReference type="GO" id="GO:0006355">
    <property type="term" value="P:regulation of DNA-templated transcription"/>
    <property type="evidence" value="ECO:0007669"/>
    <property type="project" value="InterPro"/>
</dbReference>
<evidence type="ECO:0000256" key="1">
    <source>
        <dbReference type="SAM" id="MobiDB-lite"/>
    </source>
</evidence>
<sequence>MDDLDHSVLIAEQDWDCFCTESEECSVQQAKLAALDESGFSDTDDDKTFVHVSSVPTQASPDQPCEEDSIEGQKQHQIGENSEFTEYPSPNSELQNTRFAEQMSDAGANESGATYEDSNLTEKLNLEKLRGNCENKDNGENKLSQATNTPVSEMSIEEIKHEKSIDGIEMLTEMTGCSTVAKKEKERWFVTVNDSPVRLTVKDPTSVQKKRRKKKPSKNFRQNTGVMEKCSSLNNNAKPDKETTERQITQEKFEQENIYFYSPNIQNVLDIQDIKCISPTGSSEGEEEKTSSPISLKKESMTEMPEAKLEKNPADFLNSLLTPKQMPQTIFKDLTGSLPQYCDHESAVCDKYDKSVVEMNCECQHTTDHLSQFNNDTEVESPRFILGASKPTAPSNTKEEKTEQQEPLGKSYNREESQETQSSSNSAKTSGPTPPIFAISSFWDEMEKLTINDILQLRTANNRTESITPEESSPVVTVNAHLLDRGEMESKDDSLEDGLVDDAADSDYFTHLDDSKPDRSSCEFSTYSDFDEEFLQLLHASANPSPEPLEGKEQTQMFFESGMDSESESNEMVKLCPESDPSLYLYSETEAEMQDIFLIAKEDKNMNAFLLDHCNTRRSTSSPVLSISDILDNQCLQTLFEILRSDTEAEQHQSCIPDRSTSLCFSQNLSVAETYDDFFSDFEVGNFLFPSIQVSTKSEKTLVPIYSSSHSVVKDLEYPEVEEVIPLDCEDKSTPIRVMRCAKPSETSNICFITSTWRNLSLRRTKLLMGRTWCRMATSWGFPKTADTVYGYRTRTTSSSIAQPKLQELFLENQALGQVTEYQIRVGATVADADRDRALFLLKQTDMCLVCIAFASWVLKSSNPQSTDMWKAALLANVSAISAIQYLRRYVKEG</sequence>
<dbReference type="OMA" id="KGSIWCR"/>
<organism evidence="2 3">
    <name type="scientific">Sinocyclocheilus grahami</name>
    <name type="common">Dianchi golden-line fish</name>
    <name type="synonym">Barbus grahami</name>
    <dbReference type="NCBI Taxonomy" id="75366"/>
    <lineage>
        <taxon>Eukaryota</taxon>
        <taxon>Metazoa</taxon>
        <taxon>Chordata</taxon>
        <taxon>Craniata</taxon>
        <taxon>Vertebrata</taxon>
        <taxon>Euteleostomi</taxon>
        <taxon>Actinopterygii</taxon>
        <taxon>Neopterygii</taxon>
        <taxon>Teleostei</taxon>
        <taxon>Ostariophysi</taxon>
        <taxon>Cypriniformes</taxon>
        <taxon>Cyprinidae</taxon>
        <taxon>Cyprininae</taxon>
        <taxon>Sinocyclocheilus</taxon>
    </lineage>
</organism>
<evidence type="ECO:0000313" key="3">
    <source>
        <dbReference type="Proteomes" id="UP000472262"/>
    </source>
</evidence>
<evidence type="ECO:0000313" key="2">
    <source>
        <dbReference type="Ensembl" id="ENSSGRP00000058548.1"/>
    </source>
</evidence>
<dbReference type="GO" id="GO:0005634">
    <property type="term" value="C:nucleus"/>
    <property type="evidence" value="ECO:0007669"/>
    <property type="project" value="TreeGrafter"/>
</dbReference>
<name>A0A672P5B2_SINGR</name>